<dbReference type="InterPro" id="IPR015064">
    <property type="entry name" value="Sda"/>
</dbReference>
<organism evidence="1">
    <name type="scientific">Sporolactobacillus sp. Y61</name>
    <dbReference type="NCBI Taxonomy" id="3160863"/>
    <lineage>
        <taxon>Bacteria</taxon>
        <taxon>Bacillati</taxon>
        <taxon>Bacillota</taxon>
        <taxon>Bacilli</taxon>
        <taxon>Bacillales</taxon>
        <taxon>Sporolactobacillaceae</taxon>
        <taxon>Sporolactobacillus</taxon>
    </lineage>
</organism>
<reference evidence="1" key="1">
    <citation type="submission" date="2024-06" db="EMBL/GenBank/DDBJ databases">
        <authorList>
            <person name="Fan A."/>
            <person name="Zhang F.Y."/>
            <person name="Zhang L."/>
        </authorList>
    </citation>
    <scope>NUCLEOTIDE SEQUENCE</scope>
    <source>
        <strain evidence="1">Y61</strain>
    </source>
</reference>
<evidence type="ECO:0000313" key="1">
    <source>
        <dbReference type="EMBL" id="XCJ16563.1"/>
    </source>
</evidence>
<dbReference type="InterPro" id="IPR036916">
    <property type="entry name" value="Sda_sf"/>
</dbReference>
<dbReference type="AlphaFoldDB" id="A0AAU8IEU1"/>
<dbReference type="Pfam" id="PF08970">
    <property type="entry name" value="Sda"/>
    <property type="match status" value="1"/>
</dbReference>
<keyword evidence="1" id="KW-0649">Protein kinase inhibitor</keyword>
<sequence>MENLSDEMLVEAYVKAKKYDLSDEFIKLIEGEISRRKLNRSLHQQQLI</sequence>
<dbReference type="RefSeq" id="WP_129928300.1">
    <property type="nucleotide sequence ID" value="NZ_CP159510.1"/>
</dbReference>
<name>A0AAU8IEU1_9BACL</name>
<dbReference type="SUPFAM" id="SSF100985">
    <property type="entry name" value="Sporulation inhibitor Sda"/>
    <property type="match status" value="1"/>
</dbReference>
<proteinExistence type="predicted"/>
<dbReference type="Gene3D" id="1.10.287.1100">
    <property type="entry name" value="Sporulation inhibitor A"/>
    <property type="match status" value="1"/>
</dbReference>
<dbReference type="GO" id="GO:0004860">
    <property type="term" value="F:protein kinase inhibitor activity"/>
    <property type="evidence" value="ECO:0007669"/>
    <property type="project" value="UniProtKB-KW"/>
</dbReference>
<gene>
    <name evidence="1" type="ORF">ABNN70_13045</name>
</gene>
<protein>
    <submittedName>
        <fullName evidence="1">Sporulation histidine kinase inhibitor Sda</fullName>
    </submittedName>
</protein>
<accession>A0AAU8IEU1</accession>
<dbReference type="EMBL" id="CP159510">
    <property type="protein sequence ID" value="XCJ16563.1"/>
    <property type="molecule type" value="Genomic_DNA"/>
</dbReference>